<evidence type="ECO:0000313" key="1">
    <source>
        <dbReference type="EMBL" id="TLQ05451.1"/>
    </source>
</evidence>
<gene>
    <name evidence="1" type="ORF">FEZ51_01975</name>
</gene>
<reference evidence="1 2" key="1">
    <citation type="submission" date="2019-05" db="EMBL/GenBank/DDBJ databases">
        <title>The metagenome of a microbial culture collection derived from dairy environment covers the genomic content of the human microbiome.</title>
        <authorList>
            <person name="Roder T."/>
            <person name="Wuthrich D."/>
            <person name="Sattari Z."/>
            <person name="Von Ah U."/>
            <person name="Bar C."/>
            <person name="Ronchi F."/>
            <person name="Macpherson A.J."/>
            <person name="Ganal-Vonarburg S.C."/>
            <person name="Bruggmann R."/>
            <person name="Vergeres G."/>
        </authorList>
    </citation>
    <scope>NUCLEOTIDE SEQUENCE [LARGE SCALE GENOMIC DNA]</scope>
    <source>
        <strain evidence="1 2">FAM 18815</strain>
    </source>
</reference>
<organism evidence="1 2">
    <name type="scientific">Pediococcus stilesii</name>
    <dbReference type="NCBI Taxonomy" id="331679"/>
    <lineage>
        <taxon>Bacteria</taxon>
        <taxon>Bacillati</taxon>
        <taxon>Bacillota</taxon>
        <taxon>Bacilli</taxon>
        <taxon>Lactobacillales</taxon>
        <taxon>Lactobacillaceae</taxon>
        <taxon>Pediococcus</taxon>
    </lineage>
</organism>
<proteinExistence type="predicted"/>
<name>A0A5R9BZD1_9LACO</name>
<sequence>MTTVKIDEDYQIRIDNYNHTLLKAIRDESGAIRLNDNNEPQYKTMGYYGDVRQALVAVIHLKLAEKDETLTLVQYLDQLDELEDKFQPTLKRFKEGD</sequence>
<dbReference type="RefSeq" id="WP_138473795.1">
    <property type="nucleotide sequence ID" value="NZ_VBTH01000002.1"/>
</dbReference>
<dbReference type="AlphaFoldDB" id="A0A5R9BZD1"/>
<evidence type="ECO:0008006" key="3">
    <source>
        <dbReference type="Google" id="ProtNLM"/>
    </source>
</evidence>
<accession>A0A5R9BZD1</accession>
<dbReference type="EMBL" id="VBTH01000002">
    <property type="protein sequence ID" value="TLQ05451.1"/>
    <property type="molecule type" value="Genomic_DNA"/>
</dbReference>
<protein>
    <recommendedName>
        <fullName evidence="3">DUF5405 domain-containing protein</fullName>
    </recommendedName>
</protein>
<dbReference type="Proteomes" id="UP000305541">
    <property type="component" value="Unassembled WGS sequence"/>
</dbReference>
<comment type="caution">
    <text evidence="1">The sequence shown here is derived from an EMBL/GenBank/DDBJ whole genome shotgun (WGS) entry which is preliminary data.</text>
</comment>
<evidence type="ECO:0000313" key="2">
    <source>
        <dbReference type="Proteomes" id="UP000305541"/>
    </source>
</evidence>